<keyword evidence="2" id="KW-1185">Reference proteome</keyword>
<dbReference type="Proteomes" id="UP000250266">
    <property type="component" value="Unassembled WGS sequence"/>
</dbReference>
<feature type="non-terminal residue" evidence="1">
    <location>
        <position position="64"/>
    </location>
</feature>
<sequence length="64" mass="7119">AKGSVLMTWSTNVVEGALELGIDLTIVDKIFATLEETGFENIGESMCVWPVGTWPKERRRTMFG</sequence>
<dbReference type="AlphaFoldDB" id="A0A8E2E6U6"/>
<proteinExistence type="predicted"/>
<evidence type="ECO:0000313" key="1">
    <source>
        <dbReference type="EMBL" id="OCK78460.1"/>
    </source>
</evidence>
<gene>
    <name evidence="1" type="ORF">K432DRAFT_282501</name>
</gene>
<dbReference type="EMBL" id="KV745058">
    <property type="protein sequence ID" value="OCK78460.1"/>
    <property type="molecule type" value="Genomic_DNA"/>
</dbReference>
<reference evidence="1 2" key="1">
    <citation type="journal article" date="2016" name="Nat. Commun.">
        <title>Ectomycorrhizal ecology is imprinted in the genome of the dominant symbiotic fungus Cenococcum geophilum.</title>
        <authorList>
            <consortium name="DOE Joint Genome Institute"/>
            <person name="Peter M."/>
            <person name="Kohler A."/>
            <person name="Ohm R.A."/>
            <person name="Kuo A."/>
            <person name="Krutzmann J."/>
            <person name="Morin E."/>
            <person name="Arend M."/>
            <person name="Barry K.W."/>
            <person name="Binder M."/>
            <person name="Choi C."/>
            <person name="Clum A."/>
            <person name="Copeland A."/>
            <person name="Grisel N."/>
            <person name="Haridas S."/>
            <person name="Kipfer T."/>
            <person name="LaButti K."/>
            <person name="Lindquist E."/>
            <person name="Lipzen A."/>
            <person name="Maire R."/>
            <person name="Meier B."/>
            <person name="Mihaltcheva S."/>
            <person name="Molinier V."/>
            <person name="Murat C."/>
            <person name="Poggeler S."/>
            <person name="Quandt C.A."/>
            <person name="Sperisen C."/>
            <person name="Tritt A."/>
            <person name="Tisserant E."/>
            <person name="Crous P.W."/>
            <person name="Henrissat B."/>
            <person name="Nehls U."/>
            <person name="Egli S."/>
            <person name="Spatafora J.W."/>
            <person name="Grigoriev I.V."/>
            <person name="Martin F.M."/>
        </authorList>
    </citation>
    <scope>NUCLEOTIDE SEQUENCE [LARGE SCALE GENOMIC DNA]</scope>
    <source>
        <strain evidence="1 2">CBS 459.81</strain>
    </source>
</reference>
<feature type="non-terminal residue" evidence="1">
    <location>
        <position position="1"/>
    </location>
</feature>
<organism evidence="1 2">
    <name type="scientific">Lepidopterella palustris CBS 459.81</name>
    <dbReference type="NCBI Taxonomy" id="1314670"/>
    <lineage>
        <taxon>Eukaryota</taxon>
        <taxon>Fungi</taxon>
        <taxon>Dikarya</taxon>
        <taxon>Ascomycota</taxon>
        <taxon>Pezizomycotina</taxon>
        <taxon>Dothideomycetes</taxon>
        <taxon>Pleosporomycetidae</taxon>
        <taxon>Mytilinidiales</taxon>
        <taxon>Argynnaceae</taxon>
        <taxon>Lepidopterella</taxon>
    </lineage>
</organism>
<name>A0A8E2E6U6_9PEZI</name>
<protein>
    <submittedName>
        <fullName evidence="1">Uncharacterized protein</fullName>
    </submittedName>
</protein>
<evidence type="ECO:0000313" key="2">
    <source>
        <dbReference type="Proteomes" id="UP000250266"/>
    </source>
</evidence>
<accession>A0A8E2E6U6</accession>